<name>A0A399QLT9_9MICO</name>
<protein>
    <submittedName>
        <fullName evidence="1">Uncharacterized protein</fullName>
    </submittedName>
</protein>
<accession>A0A399QLT9</accession>
<dbReference type="EMBL" id="QWED01000006">
    <property type="protein sequence ID" value="RIJ19411.1"/>
    <property type="molecule type" value="Genomic_DNA"/>
</dbReference>
<organism evidence="1 2">
    <name type="scientific">Clavibacter nebraskensis</name>
    <dbReference type="NCBI Taxonomy" id="31963"/>
    <lineage>
        <taxon>Bacteria</taxon>
        <taxon>Bacillati</taxon>
        <taxon>Actinomycetota</taxon>
        <taxon>Actinomycetes</taxon>
        <taxon>Micrococcales</taxon>
        <taxon>Microbacteriaceae</taxon>
        <taxon>Clavibacter</taxon>
    </lineage>
</organism>
<dbReference type="Proteomes" id="UP000265361">
    <property type="component" value="Unassembled WGS sequence"/>
</dbReference>
<dbReference type="RefSeq" id="WP_434513159.1">
    <property type="nucleotide sequence ID" value="NZ_CP162946.1"/>
</dbReference>
<evidence type="ECO:0000313" key="2">
    <source>
        <dbReference type="Proteomes" id="UP000265361"/>
    </source>
</evidence>
<dbReference type="AlphaFoldDB" id="A0A399QLT9"/>
<proteinExistence type="predicted"/>
<sequence>MTGDRNAAIDRFVAAGVAAAREGRHPSLASMRRLRAELAVARDPYVDPDDDDDDEDQAD</sequence>
<reference evidence="1 2" key="1">
    <citation type="submission" date="2018-08" db="EMBL/GenBank/DDBJ databases">
        <title>Genome Sequence of Clavibacter michiganensis Subspecies type strains, and the Atypical Peach-Colored Strains Isolated from Tomato.</title>
        <authorList>
            <person name="Osdaghi E."/>
            <person name="Portier P."/>
            <person name="Briand M."/>
            <person name="Jacques M.-A."/>
        </authorList>
    </citation>
    <scope>NUCLEOTIDE SEQUENCE [LARGE SCALE GENOMIC DNA]</scope>
    <source>
        <strain evidence="1 2">CFBP 7577</strain>
    </source>
</reference>
<gene>
    <name evidence="1" type="ORF">DZF97_00720</name>
</gene>
<comment type="caution">
    <text evidence="1">The sequence shown here is derived from an EMBL/GenBank/DDBJ whole genome shotgun (WGS) entry which is preliminary data.</text>
</comment>
<evidence type="ECO:0000313" key="1">
    <source>
        <dbReference type="EMBL" id="RIJ19411.1"/>
    </source>
</evidence>